<evidence type="ECO:0000313" key="5">
    <source>
        <dbReference type="Proteomes" id="UP001168821"/>
    </source>
</evidence>
<keyword evidence="2" id="KW-0812">Transmembrane</keyword>
<dbReference type="GO" id="GO:0005886">
    <property type="term" value="C:plasma membrane"/>
    <property type="evidence" value="ECO:0007669"/>
    <property type="project" value="TreeGrafter"/>
</dbReference>
<evidence type="ECO:0000256" key="1">
    <source>
        <dbReference type="ARBA" id="ARBA00038048"/>
    </source>
</evidence>
<dbReference type="Pfam" id="PF03435">
    <property type="entry name" value="Sacchrp_dh_NADP"/>
    <property type="match status" value="1"/>
</dbReference>
<accession>A0AA38IYU8</accession>
<gene>
    <name evidence="4" type="ORF">Zmor_000198</name>
</gene>
<evidence type="ECO:0000256" key="2">
    <source>
        <dbReference type="SAM" id="Phobius"/>
    </source>
</evidence>
<keyword evidence="2" id="KW-0472">Membrane</keyword>
<dbReference type="InterPro" id="IPR051276">
    <property type="entry name" value="Saccharopine_DH-like_oxidrdct"/>
</dbReference>
<dbReference type="InterPro" id="IPR036291">
    <property type="entry name" value="NAD(P)-bd_dom_sf"/>
</dbReference>
<feature type="domain" description="Saccharopine dehydrogenase NADP binding" evidence="3">
    <location>
        <begin position="7"/>
        <end position="142"/>
    </location>
</feature>
<evidence type="ECO:0000313" key="4">
    <source>
        <dbReference type="EMBL" id="KAJ3664645.1"/>
    </source>
</evidence>
<dbReference type="SUPFAM" id="SSF51735">
    <property type="entry name" value="NAD(P)-binding Rossmann-fold domains"/>
    <property type="match status" value="1"/>
</dbReference>
<evidence type="ECO:0000259" key="3">
    <source>
        <dbReference type="Pfam" id="PF03435"/>
    </source>
</evidence>
<dbReference type="EMBL" id="JALNTZ010000001">
    <property type="protein sequence ID" value="KAJ3664645.1"/>
    <property type="molecule type" value="Genomic_DNA"/>
</dbReference>
<dbReference type="InterPro" id="IPR005097">
    <property type="entry name" value="Sacchrp_dh_NADP-bd"/>
</dbReference>
<proteinExistence type="inferred from homology"/>
<keyword evidence="2" id="KW-1133">Transmembrane helix</keyword>
<comment type="caution">
    <text evidence="4">The sequence shown here is derived from an EMBL/GenBank/DDBJ whole genome shotgun (WGS) entry which is preliminary data.</text>
</comment>
<name>A0AA38IYU8_9CUCU</name>
<dbReference type="GO" id="GO:0005811">
    <property type="term" value="C:lipid droplet"/>
    <property type="evidence" value="ECO:0007669"/>
    <property type="project" value="TreeGrafter"/>
</dbReference>
<protein>
    <recommendedName>
        <fullName evidence="3">Saccharopine dehydrogenase NADP binding domain-containing protein</fullName>
    </recommendedName>
</protein>
<comment type="similarity">
    <text evidence="1">Belongs to the saccharopine dehydrogenase family.</text>
</comment>
<dbReference type="FunFam" id="3.40.50.720:FF:000178">
    <property type="entry name" value="Saccharopine dehydrogenase-like oxidoreductase"/>
    <property type="match status" value="1"/>
</dbReference>
<dbReference type="PANTHER" id="PTHR12286">
    <property type="entry name" value="SACCHAROPINE DEHYDROGENASE-LIKE OXIDOREDUCTASE"/>
    <property type="match status" value="1"/>
</dbReference>
<dbReference type="GO" id="GO:0005739">
    <property type="term" value="C:mitochondrion"/>
    <property type="evidence" value="ECO:0007669"/>
    <property type="project" value="TreeGrafter"/>
</dbReference>
<dbReference type="Proteomes" id="UP001168821">
    <property type="component" value="Unassembled WGS sequence"/>
</dbReference>
<reference evidence="4" key="1">
    <citation type="journal article" date="2023" name="G3 (Bethesda)">
        <title>Whole genome assemblies of Zophobas morio and Tenebrio molitor.</title>
        <authorList>
            <person name="Kaur S."/>
            <person name="Stinson S.A."/>
            <person name="diCenzo G.C."/>
        </authorList>
    </citation>
    <scope>NUCLEOTIDE SEQUENCE</scope>
    <source>
        <strain evidence="4">QUZm001</strain>
    </source>
</reference>
<dbReference type="Gene3D" id="3.40.50.720">
    <property type="entry name" value="NAD(P)-binding Rossmann-like Domain"/>
    <property type="match status" value="1"/>
</dbReference>
<feature type="transmembrane region" description="Helical" evidence="2">
    <location>
        <begin position="274"/>
        <end position="296"/>
    </location>
</feature>
<dbReference type="GO" id="GO:0009247">
    <property type="term" value="P:glycolipid biosynthetic process"/>
    <property type="evidence" value="ECO:0007669"/>
    <property type="project" value="TreeGrafter"/>
</dbReference>
<keyword evidence="5" id="KW-1185">Reference proteome</keyword>
<dbReference type="AlphaFoldDB" id="A0AA38IYU8"/>
<dbReference type="PANTHER" id="PTHR12286:SF5">
    <property type="entry name" value="SACCHAROPINE DEHYDROGENASE-LIKE OXIDOREDUCTASE"/>
    <property type="match status" value="1"/>
</dbReference>
<sequence length="434" mass="48695">MPRDLDIILFGATGFTGKHALPLIAKFAKTKTRNLAWGVAGRTEKKLKDLLEQCEKDTGTPLSDVPVIIADVENEKSLTEMAKKARIIVNCCGPYRFFGEPVVKACVEEGTHHVDVSGEPQYMERMQLKYNEKAREKGVYVISACGFDSIPSDLGLVFLQKKFDGTLNSVVTYMESWEEGQAVSGPAINYGTWESAVYGLAHAQELRALRKELFTTRLPSFKPKLQAKTVPHKSEHLEGWVLPFPGADRSVMKRSQRLFYEKDQKRPVQIETYFILKSFWSVFLISIFGMIFQFLAKFDFGRSLLLKYPEKFSAGFFSRQPPSEEKIEKARFSVTLFGEGWKEKLADVNDQYSTPPDKLISAKIKGSNPGYGATCVCLLLAAITVITEPEKMPSGGGVYPPGYAFANTSLIEQLNENEVTFDVLFEKDLSDSKH</sequence>
<organism evidence="4 5">
    <name type="scientific">Zophobas morio</name>
    <dbReference type="NCBI Taxonomy" id="2755281"/>
    <lineage>
        <taxon>Eukaryota</taxon>
        <taxon>Metazoa</taxon>
        <taxon>Ecdysozoa</taxon>
        <taxon>Arthropoda</taxon>
        <taxon>Hexapoda</taxon>
        <taxon>Insecta</taxon>
        <taxon>Pterygota</taxon>
        <taxon>Neoptera</taxon>
        <taxon>Endopterygota</taxon>
        <taxon>Coleoptera</taxon>
        <taxon>Polyphaga</taxon>
        <taxon>Cucujiformia</taxon>
        <taxon>Tenebrionidae</taxon>
        <taxon>Zophobas</taxon>
    </lineage>
</organism>